<keyword evidence="11" id="KW-1185">Reference proteome</keyword>
<dbReference type="Proteomes" id="UP000294644">
    <property type="component" value="Unassembled WGS sequence"/>
</dbReference>
<evidence type="ECO:0000256" key="4">
    <source>
        <dbReference type="ARBA" id="ARBA00022729"/>
    </source>
</evidence>
<evidence type="ECO:0000256" key="6">
    <source>
        <dbReference type="ARBA" id="ARBA00023295"/>
    </source>
</evidence>
<dbReference type="Gene3D" id="3.20.20.300">
    <property type="entry name" value="Glycoside hydrolase, family 3, N-terminal domain"/>
    <property type="match status" value="1"/>
</dbReference>
<dbReference type="EC" id="3.2.1.21" evidence="3"/>
<comment type="caution">
    <text evidence="10">The sequence shown here is derived from an EMBL/GenBank/DDBJ whole genome shotgun (WGS) entry which is preliminary data.</text>
</comment>
<proteinExistence type="inferred from homology"/>
<feature type="domain" description="Glycoside hydrolase family 3 C-terminal" evidence="9">
    <location>
        <begin position="519"/>
        <end position="759"/>
    </location>
</feature>
<gene>
    <name evidence="10" type="ORF">E0F91_08235</name>
</gene>
<dbReference type="Pfam" id="PF01915">
    <property type="entry name" value="Glyco_hydro_3_C"/>
    <property type="match status" value="1"/>
</dbReference>
<dbReference type="PANTHER" id="PTHR30620">
    <property type="entry name" value="PERIPLASMIC BETA-GLUCOSIDASE-RELATED"/>
    <property type="match status" value="1"/>
</dbReference>
<feature type="domain" description="Glycoside hydrolase family 3 N-terminal" evidence="8">
    <location>
        <begin position="147"/>
        <end position="441"/>
    </location>
</feature>
<dbReference type="PANTHER" id="PTHR30620:SF16">
    <property type="entry name" value="LYSOSOMAL BETA GLUCOSIDASE"/>
    <property type="match status" value="1"/>
</dbReference>
<dbReference type="Gene3D" id="3.40.50.1700">
    <property type="entry name" value="Glycoside hydrolase family 3 C-terminal domain"/>
    <property type="match status" value="1"/>
</dbReference>
<evidence type="ECO:0000256" key="5">
    <source>
        <dbReference type="ARBA" id="ARBA00022801"/>
    </source>
</evidence>
<dbReference type="SUPFAM" id="SSF51445">
    <property type="entry name" value="(Trans)glycosidases"/>
    <property type="match status" value="1"/>
</dbReference>
<dbReference type="RefSeq" id="WP_132065867.1">
    <property type="nucleotide sequence ID" value="NZ_SMFN01000008.1"/>
</dbReference>
<evidence type="ECO:0000313" key="10">
    <source>
        <dbReference type="EMBL" id="TDE04295.1"/>
    </source>
</evidence>
<keyword evidence="5 10" id="KW-0378">Hydrolase</keyword>
<evidence type="ECO:0000256" key="3">
    <source>
        <dbReference type="ARBA" id="ARBA00012744"/>
    </source>
</evidence>
<evidence type="ECO:0000256" key="2">
    <source>
        <dbReference type="ARBA" id="ARBA00005336"/>
    </source>
</evidence>
<dbReference type="Pfam" id="PF00933">
    <property type="entry name" value="Glyco_hydro_3"/>
    <property type="match status" value="1"/>
</dbReference>
<dbReference type="AlphaFoldDB" id="A0A4R5D1Z5"/>
<reference evidence="10 11" key="1">
    <citation type="submission" date="2019-03" db="EMBL/GenBank/DDBJ databases">
        <title>Flavobacterium LB-D12 sp. nov., isolated from arctic soil.</title>
        <authorList>
            <person name="Chaudhary D.K."/>
        </authorList>
    </citation>
    <scope>NUCLEOTIDE SEQUENCE [LARGE SCALE GENOMIC DNA]</scope>
    <source>
        <strain evidence="10 11">LB-D12</strain>
    </source>
</reference>
<accession>A0A4R5D1Z5</accession>
<dbReference type="InterPro" id="IPR001764">
    <property type="entry name" value="Glyco_hydro_3_N"/>
</dbReference>
<feature type="chain" id="PRO_5020732950" description="beta-glucosidase" evidence="7">
    <location>
        <begin position="21"/>
        <end position="776"/>
    </location>
</feature>
<dbReference type="InterPro" id="IPR017853">
    <property type="entry name" value="GH"/>
</dbReference>
<sequence>MKSKIVILPSLLLLAVGLQAQTKWTETTKSTYKLVSNKGGQTLGYSPKSGIKIIQVAGFAFKDLNKNGKLDGYEDWRKPVAERAKDLAKQMTVEQMAGLMLYSRHQAIPAQEAGMFTGTYQEKPFSKSGANPADLSDQQIAFLTKDNLRHVLMTSVASPDIAAQWNNNIQALVEGIGMGIPANNSSDPRNGANKDAEYNAGSGGAISQWPEELGLAATFDAAITAQFGTIAAAEYRAMGIATALSPQIDLATEPRWNRFVGTFGEDPKLATDMARAYVDGFQTSTKSIDAYEGWGNQSVNAMVKHWPSGGPEEGGRDGHFAYGKFAVYPGNNFETHLKPFTEGAFKLDGKTKKASAVMPYYTISYGQDKKYGENVGNGFSKYIITDLLRDKYGYDGVVCTDWLITGDEGAKPDIFSGKSWGVEKLSVAERHYKVLMAGVDQFGGNNDIKPVLEAYQMGVQEHGETFMRNRFEQSAVRLLLNIFRVGLFENAYLDPIETKAIVGKPAFMKAGYDAQLKSVVLIKNQNKTLPIAKGKTVYVPKRVTPAGINFFGQPSPERIEYPVNLELIKKYYTVTDDPAKADFAIVFIKSPISGGYSRADREAGGNGYVPISLQLKDYTAVDARVQSIAAGDPVIDPTITNRSYVNKTSKSNSYPDLNTILETKKAMKGKPVIVSVNISNPMVFGEFEKEADAIVGEFGVQIEALLDIVSGKTEPSGLLPLQMPLNMSTVEKQLEDVPHDMIPYTDAVGNVYDFGFGLNWKGIIKDARTAKYSVRN</sequence>
<name>A0A4R5D1Z5_9FLAO</name>
<evidence type="ECO:0000256" key="1">
    <source>
        <dbReference type="ARBA" id="ARBA00000448"/>
    </source>
</evidence>
<dbReference type="GO" id="GO:0008422">
    <property type="term" value="F:beta-glucosidase activity"/>
    <property type="evidence" value="ECO:0007669"/>
    <property type="project" value="UniProtKB-EC"/>
</dbReference>
<dbReference type="PRINTS" id="PR00133">
    <property type="entry name" value="GLHYDRLASE3"/>
</dbReference>
<evidence type="ECO:0000259" key="9">
    <source>
        <dbReference type="Pfam" id="PF01915"/>
    </source>
</evidence>
<dbReference type="InterPro" id="IPR036962">
    <property type="entry name" value="Glyco_hydro_3_N_sf"/>
</dbReference>
<keyword evidence="6" id="KW-0326">Glycosidase</keyword>
<comment type="similarity">
    <text evidence="2">Belongs to the glycosyl hydrolase 3 family.</text>
</comment>
<dbReference type="OrthoDB" id="9805821at2"/>
<dbReference type="InterPro" id="IPR036881">
    <property type="entry name" value="Glyco_hydro_3_C_sf"/>
</dbReference>
<evidence type="ECO:0000256" key="7">
    <source>
        <dbReference type="SAM" id="SignalP"/>
    </source>
</evidence>
<keyword evidence="4 7" id="KW-0732">Signal</keyword>
<dbReference type="EMBL" id="SMFN01000008">
    <property type="protein sequence ID" value="TDE04295.1"/>
    <property type="molecule type" value="Genomic_DNA"/>
</dbReference>
<evidence type="ECO:0000313" key="11">
    <source>
        <dbReference type="Proteomes" id="UP000294644"/>
    </source>
</evidence>
<dbReference type="SUPFAM" id="SSF52279">
    <property type="entry name" value="Beta-D-glucan exohydrolase, C-terminal domain"/>
    <property type="match status" value="1"/>
</dbReference>
<dbReference type="InterPro" id="IPR002772">
    <property type="entry name" value="Glyco_hydro_3_C"/>
</dbReference>
<dbReference type="GO" id="GO:0009251">
    <property type="term" value="P:glucan catabolic process"/>
    <property type="evidence" value="ECO:0007669"/>
    <property type="project" value="TreeGrafter"/>
</dbReference>
<evidence type="ECO:0000259" key="8">
    <source>
        <dbReference type="Pfam" id="PF00933"/>
    </source>
</evidence>
<protein>
    <recommendedName>
        <fullName evidence="3">beta-glucosidase</fullName>
        <ecNumber evidence="3">3.2.1.21</ecNumber>
    </recommendedName>
</protein>
<dbReference type="InterPro" id="IPR051915">
    <property type="entry name" value="Cellulose_Degrad_GH3"/>
</dbReference>
<organism evidence="10 11">
    <name type="scientific">Flavobacterium sandaracinum</name>
    <dbReference type="NCBI Taxonomy" id="2541733"/>
    <lineage>
        <taxon>Bacteria</taxon>
        <taxon>Pseudomonadati</taxon>
        <taxon>Bacteroidota</taxon>
        <taxon>Flavobacteriia</taxon>
        <taxon>Flavobacteriales</taxon>
        <taxon>Flavobacteriaceae</taxon>
        <taxon>Flavobacterium</taxon>
    </lineage>
</organism>
<feature type="signal peptide" evidence="7">
    <location>
        <begin position="1"/>
        <end position="20"/>
    </location>
</feature>
<comment type="catalytic activity">
    <reaction evidence="1">
        <text>Hydrolysis of terminal, non-reducing beta-D-glucosyl residues with release of beta-D-glucose.</text>
        <dbReference type="EC" id="3.2.1.21"/>
    </reaction>
</comment>